<protein>
    <submittedName>
        <fullName evidence="1">Uncharacterized protein</fullName>
    </submittedName>
</protein>
<reference evidence="1 2" key="1">
    <citation type="submission" date="2016-11" db="EMBL/GenBank/DDBJ databases">
        <title>Mixed transmission modes and dynamic genome evolution in an obligate animal-bacterial symbiosis.</title>
        <authorList>
            <person name="Russell S.L."/>
            <person name="Corbett-Detig R.B."/>
            <person name="Cavanaugh C.M."/>
        </authorList>
    </citation>
    <scope>NUCLEOTIDE SEQUENCE [LARGE SCALE GENOMIC DNA]</scope>
    <source>
        <strain evidence="1">Sveles-Q1</strain>
    </source>
</reference>
<evidence type="ECO:0000313" key="2">
    <source>
        <dbReference type="Proteomes" id="UP000191110"/>
    </source>
</evidence>
<dbReference type="Proteomes" id="UP000191110">
    <property type="component" value="Unassembled WGS sequence"/>
</dbReference>
<keyword evidence="2" id="KW-1185">Reference proteome</keyword>
<name>A0A1T2L9C1_9GAMM</name>
<sequence>MVGNEWHLVPNGQLHRLDWSAIDRLMGYHEVEQGNELMRGLHIFSQHYAKKFNQLLIEAK</sequence>
<comment type="caution">
    <text evidence="1">The sequence shown here is derived from an EMBL/GenBank/DDBJ whole genome shotgun (WGS) entry which is preliminary data.</text>
</comment>
<organism evidence="1 2">
    <name type="scientific">Solemya pervernicosa gill symbiont</name>
    <dbReference type="NCBI Taxonomy" id="642797"/>
    <lineage>
        <taxon>Bacteria</taxon>
        <taxon>Pseudomonadati</taxon>
        <taxon>Pseudomonadota</taxon>
        <taxon>Gammaproteobacteria</taxon>
        <taxon>sulfur-oxidizing symbionts</taxon>
    </lineage>
</organism>
<dbReference type="EMBL" id="MPRL01000007">
    <property type="protein sequence ID" value="OOZ41670.1"/>
    <property type="molecule type" value="Genomic_DNA"/>
</dbReference>
<evidence type="ECO:0000313" key="1">
    <source>
        <dbReference type="EMBL" id="OOZ41670.1"/>
    </source>
</evidence>
<dbReference type="AlphaFoldDB" id="A0A1T2L9C1"/>
<accession>A0A1T2L9C1</accession>
<dbReference type="RefSeq" id="WP_236725621.1">
    <property type="nucleotide sequence ID" value="NZ_MPRL01000007.1"/>
</dbReference>
<proteinExistence type="predicted"/>
<gene>
    <name evidence="1" type="ORF">BOW53_03045</name>
</gene>